<evidence type="ECO:0000313" key="7">
    <source>
        <dbReference type="EMBL" id="QES45227.1"/>
    </source>
</evidence>
<dbReference type="GO" id="GO:0000917">
    <property type="term" value="P:division septum assembly"/>
    <property type="evidence" value="ECO:0007669"/>
    <property type="project" value="UniProtKB-KW"/>
</dbReference>
<dbReference type="InterPro" id="IPR006776">
    <property type="entry name" value="SsgB"/>
</dbReference>
<accession>A0A5P2CT97</accession>
<keyword evidence="4" id="KW-0749">Sporulation</keyword>
<dbReference type="InterPro" id="IPR038658">
    <property type="entry name" value="SsgB_sf"/>
</dbReference>
<sequence>MTITQPLRMSLIFSDTEVPIPAVLIYHSRDPYAVLLDTNMGTESHAVWTFARDLLADGISAPGSVGDGDVRIMRHAYGAVFMSFTSPEGMALAEVDADDIDAFLTKSYATVPEGTEREHLGMDAELAHLLGEAA</sequence>
<evidence type="ECO:0000256" key="1">
    <source>
        <dbReference type="ARBA" id="ARBA00004431"/>
    </source>
</evidence>
<evidence type="ECO:0000256" key="2">
    <source>
        <dbReference type="ARBA" id="ARBA00009323"/>
    </source>
</evidence>
<gene>
    <name evidence="7" type="ORF">DEJ49_33345</name>
</gene>
<evidence type="ECO:0000256" key="4">
    <source>
        <dbReference type="ARBA" id="ARBA00022969"/>
    </source>
</evidence>
<dbReference type="GO" id="GO:0030428">
    <property type="term" value="C:cell septum"/>
    <property type="evidence" value="ECO:0007669"/>
    <property type="project" value="UniProtKB-SubCell"/>
</dbReference>
<keyword evidence="5" id="KW-0717">Septation</keyword>
<dbReference type="EMBL" id="CP029191">
    <property type="protein sequence ID" value="QES45227.1"/>
    <property type="molecule type" value="Genomic_DNA"/>
</dbReference>
<evidence type="ECO:0000256" key="6">
    <source>
        <dbReference type="ARBA" id="ARBA00023306"/>
    </source>
</evidence>
<organism evidence="7 8">
    <name type="scientific">Streptomyces venezuelae</name>
    <dbReference type="NCBI Taxonomy" id="54571"/>
    <lineage>
        <taxon>Bacteria</taxon>
        <taxon>Bacillati</taxon>
        <taxon>Actinomycetota</taxon>
        <taxon>Actinomycetes</taxon>
        <taxon>Kitasatosporales</taxon>
        <taxon>Streptomycetaceae</taxon>
        <taxon>Streptomyces</taxon>
    </lineage>
</organism>
<proteinExistence type="inferred from homology"/>
<keyword evidence="3 7" id="KW-0132">Cell division</keyword>
<dbReference type="GO" id="GO:0030435">
    <property type="term" value="P:sporulation resulting in formation of a cellular spore"/>
    <property type="evidence" value="ECO:0007669"/>
    <property type="project" value="UniProtKB-KW"/>
</dbReference>
<dbReference type="Proteomes" id="UP000324015">
    <property type="component" value="Chromosome"/>
</dbReference>
<name>A0A5P2CT97_STRVZ</name>
<evidence type="ECO:0000313" key="8">
    <source>
        <dbReference type="Proteomes" id="UP000324015"/>
    </source>
</evidence>
<keyword evidence="6" id="KW-0131">Cell cycle</keyword>
<evidence type="ECO:0000256" key="5">
    <source>
        <dbReference type="ARBA" id="ARBA00023210"/>
    </source>
</evidence>
<protein>
    <submittedName>
        <fullName evidence="7">SsgA family sporulation/cell division regulator</fullName>
    </submittedName>
</protein>
<reference evidence="7 8" key="1">
    <citation type="submission" date="2018-05" db="EMBL/GenBank/DDBJ databases">
        <title>Streptomyces venezuelae.</title>
        <authorList>
            <person name="Kim W."/>
            <person name="Lee N."/>
            <person name="Cho B.-K."/>
        </authorList>
    </citation>
    <scope>NUCLEOTIDE SEQUENCE [LARGE SCALE GENOMIC DNA]</scope>
    <source>
        <strain evidence="7 8">ATCC 14585</strain>
    </source>
</reference>
<dbReference type="AlphaFoldDB" id="A0A5P2CT97"/>
<dbReference type="RefSeq" id="WP_150187538.1">
    <property type="nucleotide sequence ID" value="NZ_CP029191.1"/>
</dbReference>
<evidence type="ECO:0000256" key="3">
    <source>
        <dbReference type="ARBA" id="ARBA00022618"/>
    </source>
</evidence>
<comment type="similarity">
    <text evidence="2">Belongs to the SsgA family.</text>
</comment>
<dbReference type="Pfam" id="PF04686">
    <property type="entry name" value="SsgA"/>
    <property type="match status" value="1"/>
</dbReference>
<dbReference type="Gene3D" id="2.30.31.20">
    <property type="entry name" value="Sporulation-specific cell division protein SsgB"/>
    <property type="match status" value="1"/>
</dbReference>
<comment type="subcellular location">
    <subcellularLocation>
        <location evidence="1">Cell septum</location>
    </subcellularLocation>
</comment>